<reference evidence="1" key="1">
    <citation type="submission" date="2020-11" db="EMBL/GenBank/DDBJ databases">
        <title>Antibiotic susceptibility profiles of Pediococcus pentosaceus from various origins and their implications for the safety assessment of strains with food-technology applications.</title>
        <authorList>
            <person name="Shani N."/>
            <person name="Oberhaensli S."/>
            <person name="Arias E."/>
        </authorList>
    </citation>
    <scope>NUCLEOTIDE SEQUENCE</scope>
    <source>
        <strain evidence="1">FAM 24207</strain>
    </source>
</reference>
<proteinExistence type="predicted"/>
<evidence type="ECO:0000313" key="2">
    <source>
        <dbReference type="Proteomes" id="UP001194632"/>
    </source>
</evidence>
<comment type="caution">
    <text evidence="1">The sequence shown here is derived from an EMBL/GenBank/DDBJ whole genome shotgun (WGS) entry which is preliminary data.</text>
</comment>
<organism evidence="1 2">
    <name type="scientific">Pediococcus pentosaceus</name>
    <dbReference type="NCBI Taxonomy" id="1255"/>
    <lineage>
        <taxon>Bacteria</taxon>
        <taxon>Bacillati</taxon>
        <taxon>Bacillota</taxon>
        <taxon>Bacilli</taxon>
        <taxon>Lactobacillales</taxon>
        <taxon>Lactobacillaceae</taxon>
        <taxon>Pediococcus</taxon>
    </lineage>
</organism>
<dbReference type="RefSeq" id="WP_159253558.1">
    <property type="nucleotide sequence ID" value="NZ_CP197205.1"/>
</dbReference>
<sequence length="109" mass="12404">MAFIQIPHDMTELRIMMEQLKEMGREANEDQLIEQAVVDNAQQLLDEALDGHYFTCKLEDGKLVVYDVINLPTGSIEPLGKNFKEDFITDADNLWIHLSSNLNRIAGGR</sequence>
<name>A0AB73HFT2_PEDPE</name>
<evidence type="ECO:0000313" key="1">
    <source>
        <dbReference type="EMBL" id="MBF7115104.1"/>
    </source>
</evidence>
<dbReference type="Proteomes" id="UP001194632">
    <property type="component" value="Unassembled WGS sequence"/>
</dbReference>
<protein>
    <submittedName>
        <fullName evidence="1">Uncharacterized protein</fullName>
    </submittedName>
</protein>
<dbReference type="AlphaFoldDB" id="A0AB73HFT2"/>
<gene>
    <name evidence="1" type="ORF">ITQ90_06335</name>
</gene>
<dbReference type="EMBL" id="JADOFP010000004">
    <property type="protein sequence ID" value="MBF7115104.1"/>
    <property type="molecule type" value="Genomic_DNA"/>
</dbReference>
<accession>A0AB73HFT2</accession>